<dbReference type="OrthoDB" id="1143197at2"/>
<dbReference type="PANTHER" id="PTHR43685">
    <property type="entry name" value="GLYCOSYLTRANSFERASE"/>
    <property type="match status" value="1"/>
</dbReference>
<dbReference type="InterPro" id="IPR001173">
    <property type="entry name" value="Glyco_trans_2-like"/>
</dbReference>
<keyword evidence="2" id="KW-0808">Transferase</keyword>
<dbReference type="AlphaFoldDB" id="A0A1I6SNH6"/>
<protein>
    <submittedName>
        <fullName evidence="2">Glycosyltransferase, GT2 family</fullName>
    </submittedName>
</protein>
<dbReference type="Proteomes" id="UP000199312">
    <property type="component" value="Unassembled WGS sequence"/>
</dbReference>
<dbReference type="RefSeq" id="WP_090229999.1">
    <property type="nucleotide sequence ID" value="NZ_FOZP01000010.1"/>
</dbReference>
<dbReference type="Gene3D" id="3.90.550.10">
    <property type="entry name" value="Spore Coat Polysaccharide Biosynthesis Protein SpsA, Chain A"/>
    <property type="match status" value="1"/>
</dbReference>
<dbReference type="GO" id="GO:0016740">
    <property type="term" value="F:transferase activity"/>
    <property type="evidence" value="ECO:0007669"/>
    <property type="project" value="UniProtKB-KW"/>
</dbReference>
<evidence type="ECO:0000313" key="2">
    <source>
        <dbReference type="EMBL" id="SFS78513.1"/>
    </source>
</evidence>
<organism evidence="2 3">
    <name type="scientific">Lutibacter maritimus</name>
    <dbReference type="NCBI Taxonomy" id="593133"/>
    <lineage>
        <taxon>Bacteria</taxon>
        <taxon>Pseudomonadati</taxon>
        <taxon>Bacteroidota</taxon>
        <taxon>Flavobacteriia</taxon>
        <taxon>Flavobacteriales</taxon>
        <taxon>Flavobacteriaceae</taxon>
        <taxon>Lutibacter</taxon>
    </lineage>
</organism>
<keyword evidence="3" id="KW-1185">Reference proteome</keyword>
<proteinExistence type="predicted"/>
<dbReference type="InterPro" id="IPR050834">
    <property type="entry name" value="Glycosyltransf_2"/>
</dbReference>
<dbReference type="SUPFAM" id="SSF53448">
    <property type="entry name" value="Nucleotide-diphospho-sugar transferases"/>
    <property type="match status" value="1"/>
</dbReference>
<gene>
    <name evidence="2" type="ORF">SAMN04488006_0002</name>
</gene>
<dbReference type="Pfam" id="PF00535">
    <property type="entry name" value="Glycos_transf_2"/>
    <property type="match status" value="1"/>
</dbReference>
<accession>A0A1I6SNH6</accession>
<sequence>MKTFSILITTKNRIEALKITLQKIHHLIDRPDVECIICNDGSTDETSKYIKEFYPNIQLIEHTISKGLIASRNKLLNLTKANYAISLDDDAHIVSDEPLKIIESFFQNNPKCGVLACRIFWGLILPNDWCINENETKVRSFVGCGHVWNMKAWHEIPNYPAWFVFYGEEDFAAFQLFKNGWEVHYVPEILVHHRVNVKARKKDKDYQLRLRRSLRSGWYLYLLFYPLQLIPKKLVYSLLMQIKLKVFKGDFKALLAIIQALFDVIWNIPKLYKNANRLTMIEFEQFMKLNETKLYWEPNENEN</sequence>
<reference evidence="3" key="1">
    <citation type="submission" date="2016-10" db="EMBL/GenBank/DDBJ databases">
        <authorList>
            <person name="Varghese N."/>
            <person name="Submissions S."/>
        </authorList>
    </citation>
    <scope>NUCLEOTIDE SEQUENCE [LARGE SCALE GENOMIC DNA]</scope>
    <source>
        <strain evidence="3">DSM 24450</strain>
    </source>
</reference>
<dbReference type="PANTHER" id="PTHR43685:SF2">
    <property type="entry name" value="GLYCOSYLTRANSFERASE 2-LIKE DOMAIN-CONTAINING PROTEIN"/>
    <property type="match status" value="1"/>
</dbReference>
<dbReference type="STRING" id="593133.SAMN04488006_0002"/>
<dbReference type="EMBL" id="FOZP01000010">
    <property type="protein sequence ID" value="SFS78513.1"/>
    <property type="molecule type" value="Genomic_DNA"/>
</dbReference>
<dbReference type="CDD" id="cd00761">
    <property type="entry name" value="Glyco_tranf_GTA_type"/>
    <property type="match status" value="1"/>
</dbReference>
<name>A0A1I6SNH6_9FLAO</name>
<evidence type="ECO:0000259" key="1">
    <source>
        <dbReference type="Pfam" id="PF00535"/>
    </source>
</evidence>
<feature type="domain" description="Glycosyltransferase 2-like" evidence="1">
    <location>
        <begin position="5"/>
        <end position="110"/>
    </location>
</feature>
<evidence type="ECO:0000313" key="3">
    <source>
        <dbReference type="Proteomes" id="UP000199312"/>
    </source>
</evidence>
<dbReference type="InterPro" id="IPR029044">
    <property type="entry name" value="Nucleotide-diphossugar_trans"/>
</dbReference>